<evidence type="ECO:0000256" key="1">
    <source>
        <dbReference type="ARBA" id="ARBA00022679"/>
    </source>
</evidence>
<dbReference type="Gramene" id="TraesCS2A03G0012100.1">
    <property type="protein sequence ID" value="TraesCS2A03G0012100.1.CDS"/>
    <property type="gene ID" value="TraesCS2A03G0012100"/>
</dbReference>
<dbReference type="Proteomes" id="UP000019116">
    <property type="component" value="Chromosome 2A"/>
</dbReference>
<protein>
    <recommendedName>
        <fullName evidence="4">Acetyltransferase</fullName>
    </recommendedName>
</protein>
<evidence type="ECO:0008006" key="4">
    <source>
        <dbReference type="Google" id="ProtNLM"/>
    </source>
</evidence>
<dbReference type="GO" id="GO:0016747">
    <property type="term" value="F:acyltransferase activity, transferring groups other than amino-acyl groups"/>
    <property type="evidence" value="ECO:0000318"/>
    <property type="project" value="GO_Central"/>
</dbReference>
<dbReference type="SMR" id="A0A3B6API8"/>
<dbReference type="Gramene" id="TraesCS2A02G006200.1">
    <property type="protein sequence ID" value="TraesCS2A02G006200.1"/>
    <property type="gene ID" value="TraesCS2A02G006200"/>
</dbReference>
<dbReference type="EnsemblPlants" id="TraesCS2A02G006200.1">
    <property type="protein sequence ID" value="TraesCS2A02G006200.1"/>
    <property type="gene ID" value="TraesCS2A02G006200"/>
</dbReference>
<dbReference type="OMA" id="QGMARRF"/>
<proteinExistence type="predicted"/>
<evidence type="ECO:0000313" key="3">
    <source>
        <dbReference type="Proteomes" id="UP000019116"/>
    </source>
</evidence>
<dbReference type="PANTHER" id="PTHR31896:SF74">
    <property type="entry name" value="ACETYLTRANSFERASE"/>
    <property type="match status" value="1"/>
</dbReference>
<keyword evidence="3" id="KW-1185">Reference proteome</keyword>
<dbReference type="GO" id="GO:0005737">
    <property type="term" value="C:cytoplasm"/>
    <property type="evidence" value="ECO:0000318"/>
    <property type="project" value="GO_Central"/>
</dbReference>
<name>A0A3B6API8_WHEAT</name>
<dbReference type="PANTHER" id="PTHR31896">
    <property type="entry name" value="FAMILY REGULATORY PROTEIN, PUTATIVE (AFU_ORTHOLOGUE AFUA_3G14730)-RELATED"/>
    <property type="match status" value="1"/>
</dbReference>
<dbReference type="Pfam" id="PF02458">
    <property type="entry name" value="Transferase"/>
    <property type="match status" value="1"/>
</dbReference>
<dbReference type="OrthoDB" id="595207at2759"/>
<keyword evidence="1" id="KW-0808">Transferase</keyword>
<gene>
    <name evidence="2" type="primary">LOC123186846</name>
</gene>
<accession>A0A3B6API8</accession>
<dbReference type="STRING" id="4565.A0A3B6API8"/>
<organism evidence="2">
    <name type="scientific">Triticum aestivum</name>
    <name type="common">Wheat</name>
    <dbReference type="NCBI Taxonomy" id="4565"/>
    <lineage>
        <taxon>Eukaryota</taxon>
        <taxon>Viridiplantae</taxon>
        <taxon>Streptophyta</taxon>
        <taxon>Embryophyta</taxon>
        <taxon>Tracheophyta</taxon>
        <taxon>Spermatophyta</taxon>
        <taxon>Magnoliopsida</taxon>
        <taxon>Liliopsida</taxon>
        <taxon>Poales</taxon>
        <taxon>Poaceae</taxon>
        <taxon>BOP clade</taxon>
        <taxon>Pooideae</taxon>
        <taxon>Triticodae</taxon>
        <taxon>Triticeae</taxon>
        <taxon>Triticinae</taxon>
        <taxon>Triticum</taxon>
    </lineage>
</organism>
<reference evidence="2" key="1">
    <citation type="submission" date="2018-08" db="EMBL/GenBank/DDBJ databases">
        <authorList>
            <person name="Rossello M."/>
        </authorList>
    </citation>
    <scope>NUCLEOTIDE SEQUENCE [LARGE SCALE GENOMIC DNA]</scope>
    <source>
        <strain evidence="2">cv. Chinese Spring</strain>
    </source>
</reference>
<dbReference type="AlphaFoldDB" id="A0A3B6API8"/>
<evidence type="ECO:0000313" key="2">
    <source>
        <dbReference type="EnsemblPlants" id="TraesCS2A02G006200.1"/>
    </source>
</evidence>
<reference evidence="2" key="2">
    <citation type="submission" date="2018-10" db="UniProtKB">
        <authorList>
            <consortium name="EnsemblPlants"/>
        </authorList>
    </citation>
    <scope>IDENTIFICATION</scope>
</reference>
<dbReference type="Gene3D" id="3.30.559.10">
    <property type="entry name" value="Chloramphenicol acetyltransferase-like domain"/>
    <property type="match status" value="2"/>
</dbReference>
<sequence length="519" mass="56202">MEGGGVQIISRRMVKPEYEKSSVSPEPQTVHLTPWDLRRITVGYIQEGVLLPKPPASCVQHLASSFARALGRFYPLACRFAVAPAASAGAPKGLTISLCCGDEGAKFVHAVAPEVDVSDISGPLRVIPRVVSSFFPLKGMLSTDAAVDPSRPLLAVQVTELADGVFVAMSLSHAAADGTTLWDLFNTWSKMIRSGHDGNSRNIFTAAPLSFERWFHDGCPVPIPLPFAKMQGMARRFECPPVQECSIHFSPESIKKLKAKANAEMAGTATATISSLQALLAVCRARGLAPDRETRFLLPVGCRTRVKGIPQGYVGNAIAGAAARHPVGEILGNGRLGWTAWLLNRTVASVDEAMVRDELVSWSKNPSLRYSPDLRGDPAIVILSGSPRFDVYGNDFGWGRPLGVRTGPGNKLDGLITVFEDGRGAGGMELEVCLAPHVLARLVANQELLNPSVSMSSPENWGLRIFAGVVHRWGLCVLELILLLVHTIRYVYIMLVVELWLCVHVRLCSRAQGNANYAW</sequence>
<dbReference type="InterPro" id="IPR023213">
    <property type="entry name" value="CAT-like_dom_sf"/>
</dbReference>
<dbReference type="InterPro" id="IPR051283">
    <property type="entry name" value="Sec_Metabolite_Acyltrans"/>
</dbReference>